<evidence type="ECO:0000256" key="1">
    <source>
        <dbReference type="SAM" id="MobiDB-lite"/>
    </source>
</evidence>
<dbReference type="CDD" id="cd22744">
    <property type="entry name" value="OTU"/>
    <property type="match status" value="1"/>
</dbReference>
<feature type="compositionally biased region" description="Basic and acidic residues" evidence="1">
    <location>
        <begin position="37"/>
        <end position="48"/>
    </location>
</feature>
<feature type="domain" description="OTU" evidence="2">
    <location>
        <begin position="113"/>
        <end position="264"/>
    </location>
</feature>
<protein>
    <recommendedName>
        <fullName evidence="2">OTU domain-containing protein</fullName>
    </recommendedName>
</protein>
<feature type="region of interest" description="Disordered" evidence="1">
    <location>
        <begin position="29"/>
        <end position="61"/>
    </location>
</feature>
<dbReference type="Gene3D" id="3.90.70.80">
    <property type="match status" value="1"/>
</dbReference>
<accession>A0A7S1XFW6</accession>
<evidence type="ECO:0000259" key="2">
    <source>
        <dbReference type="PROSITE" id="PS50802"/>
    </source>
</evidence>
<proteinExistence type="predicted"/>
<gene>
    <name evidence="3" type="ORF">CCAE0312_LOCUS8855</name>
</gene>
<name>A0A7S1XFW6_9RHOD</name>
<dbReference type="EMBL" id="HBGH01015957">
    <property type="protein sequence ID" value="CAD9236758.1"/>
    <property type="molecule type" value="Transcribed_RNA"/>
</dbReference>
<dbReference type="InterPro" id="IPR003323">
    <property type="entry name" value="OTU_dom"/>
</dbReference>
<feature type="compositionally biased region" description="Polar residues" evidence="1">
    <location>
        <begin position="51"/>
        <end position="61"/>
    </location>
</feature>
<dbReference type="PROSITE" id="PS50802">
    <property type="entry name" value="OTU"/>
    <property type="match status" value="1"/>
</dbReference>
<sequence length="264" mass="29495">MGKGGAFIKSVRPVPRGALRWFNLGSRRLEEEEEEKEERGGGVEDLRSVTEAGSSRSQSTGLDDRVDFCFPRGEPTLYRFRTAGDFRRHLMMGDARRRILYIPGTAQGQVEVFRFIPIAMDGSCGFAAVAKGVNAVKGMKFTPDKLRLLLRDQARSTSGFFAEEMARNAAYRFCVEEGGCTLDDFAASVVRKGVAGHWLGEKWQMVEVMALARVMQIRIDVFTYDEKCRILRRHDELNTSEAQCIGLLFSGPPSGGHFDLLLPT</sequence>
<evidence type="ECO:0000313" key="3">
    <source>
        <dbReference type="EMBL" id="CAD9236758.1"/>
    </source>
</evidence>
<dbReference type="AlphaFoldDB" id="A0A7S1XFW6"/>
<organism evidence="3">
    <name type="scientific">Compsopogon caeruleus</name>
    <dbReference type="NCBI Taxonomy" id="31354"/>
    <lineage>
        <taxon>Eukaryota</taxon>
        <taxon>Rhodophyta</taxon>
        <taxon>Compsopogonophyceae</taxon>
        <taxon>Compsopogonales</taxon>
        <taxon>Compsopogonaceae</taxon>
        <taxon>Compsopogon</taxon>
    </lineage>
</organism>
<reference evidence="3" key="1">
    <citation type="submission" date="2021-01" db="EMBL/GenBank/DDBJ databases">
        <authorList>
            <person name="Corre E."/>
            <person name="Pelletier E."/>
            <person name="Niang G."/>
            <person name="Scheremetjew M."/>
            <person name="Finn R."/>
            <person name="Kale V."/>
            <person name="Holt S."/>
            <person name="Cochrane G."/>
            <person name="Meng A."/>
            <person name="Brown T."/>
            <person name="Cohen L."/>
        </authorList>
    </citation>
    <scope>NUCLEOTIDE SEQUENCE</scope>
    <source>
        <strain evidence="3">SAG 36.94</strain>
    </source>
</reference>